<comment type="caution">
    <text evidence="3">The sequence shown here is derived from an EMBL/GenBank/DDBJ whole genome shotgun (WGS) entry which is preliminary data.</text>
</comment>
<organism evidence="3 4">
    <name type="scientific">Zavarzinia compransoris</name>
    <dbReference type="NCBI Taxonomy" id="1264899"/>
    <lineage>
        <taxon>Bacteria</taxon>
        <taxon>Pseudomonadati</taxon>
        <taxon>Pseudomonadota</taxon>
        <taxon>Alphaproteobacteria</taxon>
        <taxon>Rhodospirillales</taxon>
        <taxon>Zavarziniaceae</taxon>
        <taxon>Zavarzinia</taxon>
    </lineage>
</organism>
<proteinExistence type="predicted"/>
<name>A0A317E870_9PROT</name>
<dbReference type="Gene3D" id="3.50.50.60">
    <property type="entry name" value="FAD/NAD(P)-binding domain"/>
    <property type="match status" value="1"/>
</dbReference>
<keyword evidence="1" id="KW-0472">Membrane</keyword>
<dbReference type="PANTHER" id="PTHR42923">
    <property type="entry name" value="PROTOPORPHYRINOGEN OXIDASE"/>
    <property type="match status" value="1"/>
</dbReference>
<dbReference type="RefSeq" id="WP_109919371.1">
    <property type="nucleotide sequence ID" value="NZ_QGLF01000001.1"/>
</dbReference>
<dbReference type="PANTHER" id="PTHR42923:SF17">
    <property type="entry name" value="AMINE OXIDASE DOMAIN-CONTAINING PROTEIN"/>
    <property type="match status" value="1"/>
</dbReference>
<evidence type="ECO:0000259" key="2">
    <source>
        <dbReference type="Pfam" id="PF01593"/>
    </source>
</evidence>
<evidence type="ECO:0000256" key="1">
    <source>
        <dbReference type="SAM" id="Phobius"/>
    </source>
</evidence>
<keyword evidence="1" id="KW-1133">Transmembrane helix</keyword>
<evidence type="ECO:0000313" key="3">
    <source>
        <dbReference type="EMBL" id="PWR23338.1"/>
    </source>
</evidence>
<evidence type="ECO:0000313" key="4">
    <source>
        <dbReference type="Proteomes" id="UP000246077"/>
    </source>
</evidence>
<dbReference type="OrthoDB" id="20837at2"/>
<gene>
    <name evidence="3" type="ORF">DKG75_01860</name>
</gene>
<keyword evidence="4" id="KW-1185">Reference proteome</keyword>
<reference evidence="4" key="1">
    <citation type="submission" date="2018-05" db="EMBL/GenBank/DDBJ databases">
        <title>Zavarzinia sp. HR-AS.</title>
        <authorList>
            <person name="Lee Y."/>
            <person name="Jeon C.O."/>
        </authorList>
    </citation>
    <scope>NUCLEOTIDE SEQUENCE [LARGE SCALE GENOMIC DNA]</scope>
    <source>
        <strain evidence="4">DSM 1231</strain>
    </source>
</reference>
<feature type="domain" description="Amine oxidase" evidence="2">
    <location>
        <begin position="14"/>
        <end position="271"/>
    </location>
</feature>
<dbReference type="InterPro" id="IPR036188">
    <property type="entry name" value="FAD/NAD-bd_sf"/>
</dbReference>
<dbReference type="InterPro" id="IPR050464">
    <property type="entry name" value="Zeta_carotene_desat/Oxidored"/>
</dbReference>
<dbReference type="Pfam" id="PF01593">
    <property type="entry name" value="Amino_oxidase"/>
    <property type="match status" value="1"/>
</dbReference>
<dbReference type="EMBL" id="QGLF01000001">
    <property type="protein sequence ID" value="PWR23338.1"/>
    <property type="molecule type" value="Genomic_DNA"/>
</dbReference>
<sequence>MTERKRIAVIGTGITGLAAAWLLRERHDVTVYEKDGRPGGHAHTVTIDYDGTAIPVDTGFIVYNEVNYPHLTRLFAALGVATRDSSMSFAVSARDGRLEWAGDTLATVFAQKRNLARPRFLGMLRDILRFNRNAAADLAAGRLDGRSLGDYIAEGRYGAAFRDDYLLPMGAAIWSTPVADMSAFPAASFIRFFDNHALLRGLEERHPWRTVEGGSIRYVQAIAAALGPRLRLSCPALRVARDAFGATVVDGRGGCDRFDAVILACHGDQALALIEAPSAAEARVLGAFRYTANHAVLHRDPALMPRRRKVWSSWNYLSGAGGGKVALTYWMNRLQGIDGATPVFVSLNPHRAVRDDLVFGRYDYAHPMFDAAAIAAQREIPSLQGRDRLWFAGSYCGNGFHEDGLKAAIDVAAAFGVAPAWAPGRQAAAE</sequence>
<feature type="transmembrane region" description="Helical" evidence="1">
    <location>
        <begin position="7"/>
        <end position="23"/>
    </location>
</feature>
<dbReference type="SUPFAM" id="SSF51905">
    <property type="entry name" value="FAD/NAD(P)-binding domain"/>
    <property type="match status" value="1"/>
</dbReference>
<dbReference type="AlphaFoldDB" id="A0A317E870"/>
<dbReference type="GO" id="GO:0016491">
    <property type="term" value="F:oxidoreductase activity"/>
    <property type="evidence" value="ECO:0007669"/>
    <property type="project" value="InterPro"/>
</dbReference>
<protein>
    <submittedName>
        <fullName evidence="3">NAD/FAD-binding protein</fullName>
    </submittedName>
</protein>
<accession>A0A317E870</accession>
<dbReference type="Proteomes" id="UP000246077">
    <property type="component" value="Unassembled WGS sequence"/>
</dbReference>
<keyword evidence="1" id="KW-0812">Transmembrane</keyword>
<dbReference type="InterPro" id="IPR002937">
    <property type="entry name" value="Amino_oxidase"/>
</dbReference>